<evidence type="ECO:0000256" key="9">
    <source>
        <dbReference type="SAM" id="MobiDB-lite"/>
    </source>
</evidence>
<accession>A0A370TA12</accession>
<evidence type="ECO:0000313" key="11">
    <source>
        <dbReference type="EMBL" id="RDL30472.1"/>
    </source>
</evidence>
<keyword evidence="5 6" id="KW-0808">Transferase</keyword>
<dbReference type="Pfam" id="PF00109">
    <property type="entry name" value="ketoacyl-synt"/>
    <property type="match status" value="1"/>
</dbReference>
<dbReference type="GO" id="GO:0004312">
    <property type="term" value="F:fatty acid synthase activity"/>
    <property type="evidence" value="ECO:0007669"/>
    <property type="project" value="InterPro"/>
</dbReference>
<dbReference type="Gene3D" id="3.40.47.10">
    <property type="match status" value="1"/>
</dbReference>
<feature type="domain" description="Ketosynthase family 3 (KS3)" evidence="10">
    <location>
        <begin position="986"/>
        <end position="1548"/>
    </location>
</feature>
<keyword evidence="12" id="KW-1185">Reference proteome</keyword>
<evidence type="ECO:0000256" key="2">
    <source>
        <dbReference type="ARBA" id="ARBA00013191"/>
    </source>
</evidence>
<feature type="compositionally biased region" description="Pro residues" evidence="9">
    <location>
        <begin position="119"/>
        <end position="136"/>
    </location>
</feature>
<feature type="compositionally biased region" description="Polar residues" evidence="9">
    <location>
        <begin position="1257"/>
        <end position="1269"/>
    </location>
</feature>
<dbReference type="InterPro" id="IPR041550">
    <property type="entry name" value="FASI_helical"/>
</dbReference>
<dbReference type="OrthoDB" id="4251012at2759"/>
<dbReference type="GO" id="GO:0008897">
    <property type="term" value="F:holo-[acyl-carrier-protein] synthase activity"/>
    <property type="evidence" value="ECO:0007669"/>
    <property type="project" value="InterPro"/>
</dbReference>
<dbReference type="InterPro" id="IPR050830">
    <property type="entry name" value="Fungal_FAS"/>
</dbReference>
<evidence type="ECO:0000256" key="1">
    <source>
        <dbReference type="ARBA" id="ARBA00007485"/>
    </source>
</evidence>
<dbReference type="Pfam" id="PF18314">
    <property type="entry name" value="FAS_I_H"/>
    <property type="match status" value="1"/>
</dbReference>
<dbReference type="InterPro" id="IPR020841">
    <property type="entry name" value="PKS_Beta-ketoAc_synthase_dom"/>
</dbReference>
<dbReference type="PIRSF" id="PIRSF000454">
    <property type="entry name" value="FAS_yeast_alpha"/>
    <property type="match status" value="1"/>
</dbReference>
<feature type="compositionally biased region" description="Basic and acidic residues" evidence="9">
    <location>
        <begin position="92"/>
        <end position="118"/>
    </location>
</feature>
<feature type="active site" description="For beta-ketoacyl synthase activity" evidence="7">
    <location>
        <position position="1194"/>
    </location>
</feature>
<dbReference type="InterPro" id="IPR016039">
    <property type="entry name" value="Thiolase-like"/>
</dbReference>
<dbReference type="InterPro" id="IPR014031">
    <property type="entry name" value="Ketoacyl_synth_C"/>
</dbReference>
<proteinExistence type="inferred from homology"/>
<evidence type="ECO:0000256" key="4">
    <source>
        <dbReference type="ARBA" id="ARBA00022553"/>
    </source>
</evidence>
<dbReference type="FunFam" id="3.90.25.70:FF:000001">
    <property type="entry name" value="Fatty acid synthase subunit alpha"/>
    <property type="match status" value="1"/>
</dbReference>
<dbReference type="GO" id="GO:0042759">
    <property type="term" value="P:long-chain fatty acid biosynthetic process"/>
    <property type="evidence" value="ECO:0007669"/>
    <property type="project" value="UniProtKB-UniRule"/>
</dbReference>
<feature type="modified residue" description="O-(pantetheine 4'-phosphoryl)serine" evidence="8">
    <location>
        <position position="184"/>
    </location>
</feature>
<evidence type="ECO:0000256" key="3">
    <source>
        <dbReference type="ARBA" id="ARBA00022450"/>
    </source>
</evidence>
<dbReference type="STRING" id="2656787.A0A370TA12"/>
<feature type="region of interest" description="Disordered" evidence="9">
    <location>
        <begin position="92"/>
        <end position="144"/>
    </location>
</feature>
<dbReference type="Gene3D" id="6.10.140.1410">
    <property type="match status" value="1"/>
</dbReference>
<dbReference type="SUPFAM" id="SSF51735">
    <property type="entry name" value="NAD(P)-binding Rossmann-fold domains"/>
    <property type="match status" value="1"/>
</dbReference>
<gene>
    <name evidence="11" type="ORF">BP5553_10350</name>
</gene>
<keyword evidence="4" id="KW-0597">Phosphoprotein</keyword>
<dbReference type="PANTHER" id="PTHR10982:SF21">
    <property type="entry name" value="FATTY ACID SYNTHASE SUBUNIT BETA"/>
    <property type="match status" value="1"/>
</dbReference>
<evidence type="ECO:0000256" key="8">
    <source>
        <dbReference type="PIRSR" id="PIRSR000454-4"/>
    </source>
</evidence>
<dbReference type="InterPro" id="IPR026025">
    <property type="entry name" value="FAS_alpha_yeast"/>
</dbReference>
<comment type="caution">
    <text evidence="11">The sequence shown here is derived from an EMBL/GenBank/DDBJ whole genome shotgun (WGS) entry which is preliminary data.</text>
</comment>
<evidence type="ECO:0000256" key="5">
    <source>
        <dbReference type="ARBA" id="ARBA00022679"/>
    </source>
</evidence>
<feature type="region of interest" description="Disordered" evidence="9">
    <location>
        <begin position="1242"/>
        <end position="1269"/>
    </location>
</feature>
<dbReference type="InterPro" id="IPR040899">
    <property type="entry name" value="Fas_alpha_ACP"/>
</dbReference>
<dbReference type="GO" id="GO:0044550">
    <property type="term" value="P:secondary metabolite biosynthetic process"/>
    <property type="evidence" value="ECO:0007669"/>
    <property type="project" value="UniProtKB-ARBA"/>
</dbReference>
<name>A0A370TA12_9HELO</name>
<dbReference type="GO" id="GO:0005835">
    <property type="term" value="C:fatty acid synthase complex"/>
    <property type="evidence" value="ECO:0007669"/>
    <property type="project" value="InterPro"/>
</dbReference>
<evidence type="ECO:0000256" key="7">
    <source>
        <dbReference type="PIRSR" id="PIRSR000454-1"/>
    </source>
</evidence>
<dbReference type="RefSeq" id="XP_031864997.1">
    <property type="nucleotide sequence ID" value="XM_032018973.1"/>
</dbReference>
<dbReference type="Gene3D" id="3.30.70.2490">
    <property type="match status" value="1"/>
</dbReference>
<dbReference type="InterPro" id="IPR018201">
    <property type="entry name" value="Ketoacyl_synth_AS"/>
</dbReference>
<keyword evidence="3 6" id="KW-0596">Phosphopantetheine</keyword>
<dbReference type="Gene3D" id="3.90.25.70">
    <property type="match status" value="1"/>
</dbReference>
<dbReference type="GeneID" id="43603199"/>
<dbReference type="InterPro" id="IPR014030">
    <property type="entry name" value="Ketoacyl_synth_N"/>
</dbReference>
<dbReference type="PROSITE" id="PS52004">
    <property type="entry name" value="KS3_2"/>
    <property type="match status" value="1"/>
</dbReference>
<dbReference type="Gene3D" id="6.10.250.1930">
    <property type="match status" value="1"/>
</dbReference>
<sequence>MHPQIEQQLAHLLLTELLAHQFASPVRWIETQDVLLNKQRIERIIEIGPADTLVSMAKKTLASRYQQMDNARHIKRKLLYYGKDAQEICYEGDQKPEQATKKPTPKKADTKVEAKKDTPAPPPPPPAVPTQAPPQSAPAAASHVDDIPVSARDIVMTIIAMKLKKSFEEIPLTKNIKQLVGGRSTLENELVGDIGTEFGSTPERPEELPLDELCLNIQNSSGFSGKMGKTTTGLLSKLFSLKMPGGCSPPVLRSYLNDRWGLPSGRQDSIFLRVCAAPPAARLGSMTDVHGHFDNIVQQYSKETGLNLGASQSNDSGNGGNSGAAVMVDNKALEKVTRDRDLFMRKKLELYAHTLGVDLRASDKATNEAQKNISTLQGQLDLFDAELGDVFASGIKPMWSAPKVRRFDSHWNWVVQETLELFYTVLNGDSEISTSELASRSIRIANRSNPRLLGVMQYLVNSSPETWGPRFEIAKEMLSQLIRLCEATKNPCYMPLFSFKDTCIKSPRTQIDRHGKVQYDEVPRSTVGDIAPVHIKTRQFSGWAKDKKLTNILLDQAKDIRQKGLTLQSRKVLLTGASPGSIGSEILIGLLSSSCRVIVTTSSYSPDVVRYYQGLYENYGARGSELVVAPFNQGSQQDLEALVAYIFDPTNGLGWDLDYIVPFAAISEAGRQIDGVDSKSELAHRIMLTNTIRLLGAVKQNKESRGFHSHPAQVILPLSPNHGAFGNDGLYAESKIGLESLFDKWHSESWAAYLSICGAVIGWTRGTGLMADNNVVAAGIERLGVRTFSQSEMAYYILVLMSRPIALQSQLQPLYADLTGGLDSVKNLKSTLDTIRRNISDTSHFRRAIASEETLDQVANTVAKELAPTPPPQVLPRANIPFDFPQLPDAKELDPLRQKLNGMVDLDRVVVVTGYSEVGPWGNSRTRWEMEAYGRFSLEGCVEMAWIMGMIKHHSGPLEGSQYNGWVDTKTLKPVHDSEVKAKYEAQILTSSGIRLIEPELDDGYDPKKKLLIQETQLNEDMPPFLAPAELAEQFAHEHGDKVHLSPAEDGFMVYLKKGATLFIPKAIGFDRTVAGQIPTGWNARTYGIPEDIIQQVDRTTLFTLVSTAEALLASGITDPYELYKHVHVSEVGNCIGSGIGGATALKRMFQNRFMDKPAANDVLQESFINTTSAWVNMLLLSSSGPIRTPVGACATSIESLETGYETIVSGKAKMCLVGGFDDMNEVLSYEFANMKATSSAEEEFKKGRTPQDMSRPATTTRSGFMESQGSGVQVLTTARLAVDMGLPIHGIVAYASTSSDKMGRSVPAPGQGITTNARQTASAKFPSPLLNIDYRRKRLTMRLKQIQEYRDTELEIIQEEFAVFGCSRPSDVTEEIKYRTQYIEEEATRQTSEALNTWGNEFWKNNPQISPLAGSLGVWGLTVDDIDFASFHGTSTVMNDKNESEVIQQQLSHMGRKEGHPIYGIFQKYLTGHPKGAAGAWMFNGCLQVLDSGIIPGNRAADNIDAKLEKNDLIFFPNRSIQMAGLKAFSVTSFGFGQKGAQAIGIHPKYLLAALDAKTYDEYKKKLEQRQKKAFTAFHTHMATNSLFAIKESAPYGKDQETAVYLDPKARVSQIETPTDGTVYLFKDGK</sequence>
<dbReference type="CDD" id="cd08950">
    <property type="entry name" value="KR_fFAS_SDR_c_like"/>
    <property type="match status" value="1"/>
</dbReference>
<dbReference type="InterPro" id="IPR047224">
    <property type="entry name" value="FAS_alpha_su_C"/>
</dbReference>
<comment type="similarity">
    <text evidence="1 6">Belongs to the thiolase-like superfamily. Fungal fatty acid synthetase subunit alpha family.</text>
</comment>
<dbReference type="EMBL" id="NPIC01000015">
    <property type="protein sequence ID" value="RDL30472.1"/>
    <property type="molecule type" value="Genomic_DNA"/>
</dbReference>
<reference evidence="11 12" key="1">
    <citation type="journal article" date="2018" name="IMA Fungus">
        <title>IMA Genome-F 9: Draft genome sequence of Annulohypoxylon stygium, Aspergillus mulundensis, Berkeleyomyces basicola (syn. Thielaviopsis basicola), Ceratocystis smalleyi, two Cercospora beticola strains, Coleophoma cylindrospora, Fusarium fracticaudum, Phialophora cf. hyalina, and Morchella septimelata.</title>
        <authorList>
            <person name="Wingfield B.D."/>
            <person name="Bills G.F."/>
            <person name="Dong Y."/>
            <person name="Huang W."/>
            <person name="Nel W.J."/>
            <person name="Swalarsk-Parry B.S."/>
            <person name="Vaghefi N."/>
            <person name="Wilken P.M."/>
            <person name="An Z."/>
            <person name="de Beer Z.W."/>
            <person name="De Vos L."/>
            <person name="Chen L."/>
            <person name="Duong T.A."/>
            <person name="Gao Y."/>
            <person name="Hammerbacher A."/>
            <person name="Kikkert J.R."/>
            <person name="Li Y."/>
            <person name="Li H."/>
            <person name="Li K."/>
            <person name="Li Q."/>
            <person name="Liu X."/>
            <person name="Ma X."/>
            <person name="Naidoo K."/>
            <person name="Pethybridge S.J."/>
            <person name="Sun J."/>
            <person name="Steenkamp E.T."/>
            <person name="van der Nest M.A."/>
            <person name="van Wyk S."/>
            <person name="Wingfield M.J."/>
            <person name="Xiong C."/>
            <person name="Yue Q."/>
            <person name="Zhang X."/>
        </authorList>
    </citation>
    <scope>NUCLEOTIDE SEQUENCE [LARGE SCALE GENOMIC DNA]</scope>
    <source>
        <strain evidence="11 12">BP 5553</strain>
    </source>
</reference>
<organism evidence="11 12">
    <name type="scientific">Venustampulla echinocandica</name>
    <dbReference type="NCBI Taxonomy" id="2656787"/>
    <lineage>
        <taxon>Eukaryota</taxon>
        <taxon>Fungi</taxon>
        <taxon>Dikarya</taxon>
        <taxon>Ascomycota</taxon>
        <taxon>Pezizomycotina</taxon>
        <taxon>Leotiomycetes</taxon>
        <taxon>Helotiales</taxon>
        <taxon>Pleuroascaceae</taxon>
        <taxon>Venustampulla</taxon>
    </lineage>
</organism>
<dbReference type="PROSITE" id="PS00606">
    <property type="entry name" value="KS3_1"/>
    <property type="match status" value="1"/>
</dbReference>
<dbReference type="Pfam" id="PF02801">
    <property type="entry name" value="Ketoacyl-synt_C"/>
    <property type="match status" value="1"/>
</dbReference>
<protein>
    <recommendedName>
        <fullName evidence="2">beta-ketoacyl-[acyl-carrier-protein] synthase I</fullName>
        <ecNumber evidence="2">2.3.1.41</ecNumber>
    </recommendedName>
</protein>
<dbReference type="CDD" id="cd00828">
    <property type="entry name" value="elong_cond_enzymes"/>
    <property type="match status" value="1"/>
</dbReference>
<dbReference type="Gene3D" id="3.40.50.720">
    <property type="entry name" value="NAD(P)-binding Rossmann-like Domain"/>
    <property type="match status" value="2"/>
</dbReference>
<dbReference type="PANTHER" id="PTHR10982">
    <property type="entry name" value="MALONYL COA-ACYL CARRIER PROTEIN TRANSACYLASE"/>
    <property type="match status" value="1"/>
</dbReference>
<dbReference type="SUPFAM" id="SSF53901">
    <property type="entry name" value="Thiolase-like"/>
    <property type="match status" value="2"/>
</dbReference>
<dbReference type="GO" id="GO:0004316">
    <property type="term" value="F:3-oxoacyl-[acyl-carrier-protein] reductase (NADPH) activity"/>
    <property type="evidence" value="ECO:0007669"/>
    <property type="project" value="InterPro"/>
</dbReference>
<evidence type="ECO:0000256" key="6">
    <source>
        <dbReference type="PIRNR" id="PIRNR000454"/>
    </source>
</evidence>
<dbReference type="InterPro" id="IPR036291">
    <property type="entry name" value="NAD(P)-bd_dom_sf"/>
</dbReference>
<evidence type="ECO:0000313" key="12">
    <source>
        <dbReference type="Proteomes" id="UP000254866"/>
    </source>
</evidence>
<dbReference type="InterPro" id="IPR016035">
    <property type="entry name" value="Acyl_Trfase/lysoPLipase"/>
</dbReference>
<dbReference type="Pfam" id="PF18325">
    <property type="entry name" value="Fas_alpha_ACP"/>
    <property type="match status" value="1"/>
</dbReference>
<dbReference type="Proteomes" id="UP000254866">
    <property type="component" value="Unassembled WGS sequence"/>
</dbReference>
<dbReference type="GO" id="GO:0004315">
    <property type="term" value="F:3-oxoacyl-[acyl-carrier-protein] synthase activity"/>
    <property type="evidence" value="ECO:0007669"/>
    <property type="project" value="UniProtKB-EC"/>
</dbReference>
<evidence type="ECO:0000259" key="10">
    <source>
        <dbReference type="PROSITE" id="PS52004"/>
    </source>
</evidence>
<dbReference type="SUPFAM" id="SSF52151">
    <property type="entry name" value="FabD/lysophospholipase-like"/>
    <property type="match status" value="1"/>
</dbReference>
<dbReference type="EC" id="2.3.1.41" evidence="2"/>